<feature type="compositionally biased region" description="Low complexity" evidence="1">
    <location>
        <begin position="502"/>
        <end position="511"/>
    </location>
</feature>
<organism evidence="2 3">
    <name type="scientific">Linnemannia elongata AG-77</name>
    <dbReference type="NCBI Taxonomy" id="1314771"/>
    <lineage>
        <taxon>Eukaryota</taxon>
        <taxon>Fungi</taxon>
        <taxon>Fungi incertae sedis</taxon>
        <taxon>Mucoromycota</taxon>
        <taxon>Mortierellomycotina</taxon>
        <taxon>Mortierellomycetes</taxon>
        <taxon>Mortierellales</taxon>
        <taxon>Mortierellaceae</taxon>
        <taxon>Linnemannia</taxon>
    </lineage>
</organism>
<evidence type="ECO:0000313" key="3">
    <source>
        <dbReference type="Proteomes" id="UP000078512"/>
    </source>
</evidence>
<feature type="compositionally biased region" description="Basic and acidic residues" evidence="1">
    <location>
        <begin position="648"/>
        <end position="658"/>
    </location>
</feature>
<feature type="compositionally biased region" description="Low complexity" evidence="1">
    <location>
        <begin position="130"/>
        <end position="146"/>
    </location>
</feature>
<keyword evidence="3" id="KW-1185">Reference proteome</keyword>
<feature type="compositionally biased region" description="Gly residues" evidence="1">
    <location>
        <begin position="632"/>
        <end position="641"/>
    </location>
</feature>
<feature type="region of interest" description="Disordered" evidence="1">
    <location>
        <begin position="127"/>
        <end position="149"/>
    </location>
</feature>
<proteinExistence type="predicted"/>
<evidence type="ECO:0000256" key="1">
    <source>
        <dbReference type="SAM" id="MobiDB-lite"/>
    </source>
</evidence>
<feature type="compositionally biased region" description="Acidic residues" evidence="1">
    <location>
        <begin position="238"/>
        <end position="248"/>
    </location>
</feature>
<feature type="compositionally biased region" description="Gly residues" evidence="1">
    <location>
        <begin position="386"/>
        <end position="395"/>
    </location>
</feature>
<feature type="region of interest" description="Disordered" evidence="1">
    <location>
        <begin position="77"/>
        <end position="112"/>
    </location>
</feature>
<feature type="compositionally biased region" description="Low complexity" evidence="1">
    <location>
        <begin position="523"/>
        <end position="537"/>
    </location>
</feature>
<feature type="compositionally biased region" description="Low complexity" evidence="1">
    <location>
        <begin position="169"/>
        <end position="179"/>
    </location>
</feature>
<dbReference type="EMBL" id="KV442015">
    <property type="protein sequence ID" value="OAQ35306.1"/>
    <property type="molecule type" value="Genomic_DNA"/>
</dbReference>
<feature type="region of interest" description="Disordered" evidence="1">
    <location>
        <begin position="572"/>
        <end position="606"/>
    </location>
</feature>
<dbReference type="OrthoDB" id="2448907at2759"/>
<sequence>MLHHPDPAAIVLQQQQLHQQQQQQQQQQQHQEQHLGLVRSSKDFMAATANTSSSNPSSAIQEAAAGFVQERYTHNHHLQDSSLLPPSPLMLNPTIVPSQSSQHQQQLMSSAAVTLQQQEMHPHLVHPYSQQLQHQQHLQQQQQQTLQHHRSVFHLQQQYQRQQPWQEQQQVQQQLQQDQQDLEEATARGRPGSMDMGFQRKRSLSVPLLLSLNPGGGLENGGHVQSQDGQGGQSGQDLDGDQDMDTDELASASSSSLAVGVFHDNGSVNNRLSPSTALVYDYSKMTLQRESLLATLPRSHRHRAYASTAGKGSQPGHSRHTLYYSGNHHPHAPPRHQYNPFTNRKFPPYQYWAVSAQRDYHLSTIGVLSAPSGARSVMDPSSSTSGSGGAGGSGGGGGGTGDLFLRAALGGISGGGVNKSVYRSRLPVHLRHITSRNNRRPAICLTAFPGGEGREDGDMDDIRDKKRHSTSVLLSSTSATGSSPSTTGLDPRDQGSPPPSTGPGSAAVSPSKFTDRDGSANHGGESSSSTTSRGSLSAANRKKLSDWKRVTALSFDREGDPQRAGMVMRLASNDSSSIMAPTTSLSGGSSASSSSSLRGSSSNGRQWLSQRGGLANLFQTNLSVTGESNGSGNNGGAGAGPSGSNVDRLVEEMTKWSV</sequence>
<feature type="compositionally biased region" description="Low complexity" evidence="1">
    <location>
        <begin position="204"/>
        <end position="213"/>
    </location>
</feature>
<evidence type="ECO:0000313" key="2">
    <source>
        <dbReference type="EMBL" id="OAQ35306.1"/>
    </source>
</evidence>
<protein>
    <submittedName>
        <fullName evidence="2">Uncharacterized protein</fullName>
    </submittedName>
</protein>
<reference evidence="2 3" key="1">
    <citation type="submission" date="2016-05" db="EMBL/GenBank/DDBJ databases">
        <title>Genome sequencing reveals origins of a unique bacterial endosymbiosis in the earliest lineages of terrestrial Fungi.</title>
        <authorList>
            <consortium name="DOE Joint Genome Institute"/>
            <person name="Uehling J."/>
            <person name="Gryganskyi A."/>
            <person name="Hameed K."/>
            <person name="Tschaplinski T."/>
            <person name="Misztal P."/>
            <person name="Wu S."/>
            <person name="Desiro A."/>
            <person name="Vande Pol N."/>
            <person name="Du Z.-Y."/>
            <person name="Zienkiewicz A."/>
            <person name="Zienkiewicz K."/>
            <person name="Morin E."/>
            <person name="Tisserant E."/>
            <person name="Splivallo R."/>
            <person name="Hainaut M."/>
            <person name="Henrissat B."/>
            <person name="Ohm R."/>
            <person name="Kuo A."/>
            <person name="Yan J."/>
            <person name="Lipzen A."/>
            <person name="Nolan M."/>
            <person name="Labutti K."/>
            <person name="Barry K."/>
            <person name="Goldstein A."/>
            <person name="Labbe J."/>
            <person name="Schadt C."/>
            <person name="Tuskan G."/>
            <person name="Grigoriev I."/>
            <person name="Martin F."/>
            <person name="Vilgalys R."/>
            <person name="Bonito G."/>
        </authorList>
    </citation>
    <scope>NUCLEOTIDE SEQUENCE [LARGE SCALE GENOMIC DNA]</scope>
    <source>
        <strain evidence="2 3">AG-77</strain>
    </source>
</reference>
<feature type="compositionally biased region" description="Basic and acidic residues" evidence="1">
    <location>
        <begin position="452"/>
        <end position="464"/>
    </location>
</feature>
<feature type="compositionally biased region" description="Low complexity" evidence="1">
    <location>
        <begin position="98"/>
        <end position="110"/>
    </location>
</feature>
<feature type="region of interest" description="Disordered" evidence="1">
    <location>
        <begin position="372"/>
        <end position="395"/>
    </location>
</feature>
<dbReference type="AlphaFoldDB" id="A0A197KF52"/>
<feature type="region of interest" description="Disordered" evidence="1">
    <location>
        <begin position="622"/>
        <end position="658"/>
    </location>
</feature>
<feature type="region of interest" description="Disordered" evidence="1">
    <location>
        <begin position="169"/>
        <end position="252"/>
    </location>
</feature>
<gene>
    <name evidence="2" type="ORF">K457DRAFT_133124</name>
</gene>
<feature type="compositionally biased region" description="Low complexity" evidence="1">
    <location>
        <begin position="470"/>
        <end position="489"/>
    </location>
</feature>
<name>A0A197KF52_9FUNG</name>
<dbReference type="Proteomes" id="UP000078512">
    <property type="component" value="Unassembled WGS sequence"/>
</dbReference>
<feature type="compositionally biased region" description="Low complexity" evidence="1">
    <location>
        <begin position="584"/>
        <end position="602"/>
    </location>
</feature>
<feature type="compositionally biased region" description="Polar residues" evidence="1">
    <location>
        <begin position="572"/>
        <end position="583"/>
    </location>
</feature>
<feature type="region of interest" description="Disordered" evidence="1">
    <location>
        <begin position="444"/>
        <end position="542"/>
    </location>
</feature>
<accession>A0A197KF52</accession>